<reference evidence="5 6" key="1">
    <citation type="submission" date="2014-09" db="EMBL/GenBank/DDBJ databases">
        <title>Draft genome sequence of an obligately methylotrophic methanogen, Methanococcoides methylutens, isolated from marine sediment.</title>
        <authorList>
            <person name="Guan Y."/>
            <person name="Ngugi D.K."/>
            <person name="Blom J."/>
            <person name="Ali S."/>
            <person name="Ferry J.G."/>
            <person name="Stingl U."/>
        </authorList>
    </citation>
    <scope>NUCLEOTIDE SEQUENCE [LARGE SCALE GENOMIC DNA]</scope>
    <source>
        <strain evidence="5 6">DSM 2657</strain>
    </source>
</reference>
<dbReference type="AlphaFoldDB" id="A0A099SYC0"/>
<feature type="domain" description="Ribosomal protein eL8/eL30/eS12/Gadd45" evidence="4">
    <location>
        <begin position="5"/>
        <end position="92"/>
    </location>
</feature>
<dbReference type="RefSeq" id="WP_048195093.1">
    <property type="nucleotide sequence ID" value="NZ_CAAGSM010000001.1"/>
</dbReference>
<dbReference type="GO" id="GO:0003723">
    <property type="term" value="F:RNA binding"/>
    <property type="evidence" value="ECO:0007669"/>
    <property type="project" value="InterPro"/>
</dbReference>
<dbReference type="Pfam" id="PF01248">
    <property type="entry name" value="Ribosomal_L7Ae"/>
    <property type="match status" value="1"/>
</dbReference>
<protein>
    <submittedName>
        <fullName evidence="5">50S ribosomal protein L30</fullName>
    </submittedName>
</protein>
<evidence type="ECO:0000313" key="5">
    <source>
        <dbReference type="EMBL" id="KGK97930.1"/>
    </source>
</evidence>
<dbReference type="Gene3D" id="3.30.1330.30">
    <property type="match status" value="1"/>
</dbReference>
<dbReference type="InterPro" id="IPR004038">
    <property type="entry name" value="Ribosomal_eL8/eL30/eS12/Gad45"/>
</dbReference>
<evidence type="ECO:0000256" key="1">
    <source>
        <dbReference type="ARBA" id="ARBA00007326"/>
    </source>
</evidence>
<keyword evidence="6" id="KW-1185">Reference proteome</keyword>
<evidence type="ECO:0000259" key="4">
    <source>
        <dbReference type="Pfam" id="PF01248"/>
    </source>
</evidence>
<evidence type="ECO:0000256" key="2">
    <source>
        <dbReference type="ARBA" id="ARBA00022980"/>
    </source>
</evidence>
<dbReference type="GO" id="GO:0005840">
    <property type="term" value="C:ribosome"/>
    <property type="evidence" value="ECO:0007669"/>
    <property type="project" value="UniProtKB-KW"/>
</dbReference>
<dbReference type="Proteomes" id="UP000029859">
    <property type="component" value="Unassembled WGS sequence"/>
</dbReference>
<comment type="similarity">
    <text evidence="1">Belongs to the eukaryotic ribosomal protein eL30 family.</text>
</comment>
<dbReference type="PROSITE" id="PS00993">
    <property type="entry name" value="RIBOSOMAL_L30E_2"/>
    <property type="match status" value="1"/>
</dbReference>
<evidence type="ECO:0000313" key="6">
    <source>
        <dbReference type="Proteomes" id="UP000029859"/>
    </source>
</evidence>
<dbReference type="SUPFAM" id="SSF55315">
    <property type="entry name" value="L30e-like"/>
    <property type="match status" value="1"/>
</dbReference>
<name>A0A099SYC0_METMT</name>
<evidence type="ECO:0000256" key="3">
    <source>
        <dbReference type="ARBA" id="ARBA00023274"/>
    </source>
</evidence>
<dbReference type="OrthoDB" id="10759at2157"/>
<gene>
    <name evidence="5" type="ORF">LI82_09255</name>
</gene>
<dbReference type="NCBIfam" id="NF002172">
    <property type="entry name" value="PRK01018.1"/>
    <property type="match status" value="1"/>
</dbReference>
<accession>A0A099SYC0</accession>
<dbReference type="GO" id="GO:1990904">
    <property type="term" value="C:ribonucleoprotein complex"/>
    <property type="evidence" value="ECO:0007669"/>
    <property type="project" value="UniProtKB-KW"/>
</dbReference>
<dbReference type="InterPro" id="IPR029064">
    <property type="entry name" value="Ribosomal_eL30-like_sf"/>
</dbReference>
<dbReference type="PANTHER" id="PTHR11449">
    <property type="entry name" value="RIBOSOMAL PROTEIN L30"/>
    <property type="match status" value="1"/>
</dbReference>
<sequence>MDINVDKALIKVIRTGSVIIGANRTIDAAVKNEAKMIVLASNCPAHVREQIEATKVPVLNYTGTSVDLGPACGKPFTIAAMAIMDVGESDILAVA</sequence>
<comment type="caution">
    <text evidence="5">The sequence shown here is derived from an EMBL/GenBank/DDBJ whole genome shotgun (WGS) entry which is preliminary data.</text>
</comment>
<dbReference type="InterPro" id="IPR022991">
    <property type="entry name" value="Ribosomal_eL30_CS"/>
</dbReference>
<keyword evidence="2 5" id="KW-0689">Ribosomal protein</keyword>
<dbReference type="EMBL" id="JRHO01000014">
    <property type="protein sequence ID" value="KGK97930.1"/>
    <property type="molecule type" value="Genomic_DNA"/>
</dbReference>
<organism evidence="5 6">
    <name type="scientific">Methanococcoides methylutens</name>
    <dbReference type="NCBI Taxonomy" id="2226"/>
    <lineage>
        <taxon>Archaea</taxon>
        <taxon>Methanobacteriati</taxon>
        <taxon>Methanobacteriota</taxon>
        <taxon>Stenosarchaea group</taxon>
        <taxon>Methanomicrobia</taxon>
        <taxon>Methanosarcinales</taxon>
        <taxon>Methanosarcinaceae</taxon>
        <taxon>Methanococcoides</taxon>
    </lineage>
</organism>
<proteinExistence type="inferred from homology"/>
<keyword evidence="3" id="KW-0687">Ribonucleoprotein</keyword>
<dbReference type="InterPro" id="IPR039109">
    <property type="entry name" value="Ribosomal_eL30-like"/>
</dbReference>